<feature type="domain" description="Cyclic nucleotide-binding" evidence="1">
    <location>
        <begin position="13"/>
        <end position="80"/>
    </location>
</feature>
<dbReference type="InterPro" id="IPR000595">
    <property type="entry name" value="cNMP-bd_dom"/>
</dbReference>
<evidence type="ECO:0000313" key="2">
    <source>
        <dbReference type="EMBL" id="MBC8601618.1"/>
    </source>
</evidence>
<comment type="caution">
    <text evidence="3">The sequence shown here is derived from an EMBL/GenBank/DDBJ whole genome shotgun (WGS) entry which is preliminary data.</text>
</comment>
<dbReference type="Proteomes" id="UP000629596">
    <property type="component" value="Unassembled WGS sequence"/>
</dbReference>
<dbReference type="EMBL" id="QREV01000014">
    <property type="protein sequence ID" value="RDU49609.1"/>
    <property type="molecule type" value="Genomic_DNA"/>
</dbReference>
<evidence type="ECO:0000313" key="3">
    <source>
        <dbReference type="EMBL" id="RDU49609.1"/>
    </source>
</evidence>
<gene>
    <name evidence="3" type="ORF">DWU89_07930</name>
    <name evidence="2" type="ORF">H8784_07760</name>
</gene>
<reference evidence="2 5" key="2">
    <citation type="submission" date="2020-08" db="EMBL/GenBank/DDBJ databases">
        <title>Genome public.</title>
        <authorList>
            <person name="Liu C."/>
            <person name="Sun Q."/>
        </authorList>
    </citation>
    <scope>NUCLEOTIDE SEQUENCE [LARGE SCALE GENOMIC DNA]</scope>
    <source>
        <strain evidence="2 5">426_9</strain>
    </source>
</reference>
<evidence type="ECO:0000313" key="4">
    <source>
        <dbReference type="Proteomes" id="UP000256321"/>
    </source>
</evidence>
<dbReference type="InterPro" id="IPR014710">
    <property type="entry name" value="RmlC-like_jellyroll"/>
</dbReference>
<sequence length="187" mass="22364">MKDLDHFIAQQRLIYPLSDEAIRKLTDEMEEVFVPKGGFSVYEGDRDPYVWFVKDGLTRSFVERDMRDVTLWFASSGEIVNMSYREIAAYNLEMVEDTVLLRIPARRLEELCEQTLELANWMRKLLDYYLREYENYFINDSWSDAREQYENLLRTRPDLFQRVPLKHIASFLQITPQSLSRIRSSVK</sequence>
<keyword evidence="5" id="KW-1185">Reference proteome</keyword>
<proteinExistence type="predicted"/>
<reference evidence="3 4" key="1">
    <citation type="submission" date="2018-07" db="EMBL/GenBank/DDBJ databases">
        <title>Parabacteroides acidifaciens nov. sp., isolated from human feces.</title>
        <authorList>
            <person name="Wang Y.J."/>
        </authorList>
    </citation>
    <scope>NUCLEOTIDE SEQUENCE [LARGE SCALE GENOMIC DNA]</scope>
    <source>
        <strain evidence="3 4">426-9</strain>
    </source>
</reference>
<name>A0A3D8HF59_9BACT</name>
<organism evidence="3 4">
    <name type="scientific">Parabacteroides acidifaciens</name>
    <dbReference type="NCBI Taxonomy" id="2290935"/>
    <lineage>
        <taxon>Bacteria</taxon>
        <taxon>Pseudomonadati</taxon>
        <taxon>Bacteroidota</taxon>
        <taxon>Bacteroidia</taxon>
        <taxon>Bacteroidales</taxon>
        <taxon>Tannerellaceae</taxon>
        <taxon>Parabacteroides</taxon>
    </lineage>
</organism>
<dbReference type="Pfam" id="PF00027">
    <property type="entry name" value="cNMP_binding"/>
    <property type="match status" value="1"/>
</dbReference>
<dbReference type="Gene3D" id="2.60.120.10">
    <property type="entry name" value="Jelly Rolls"/>
    <property type="match status" value="1"/>
</dbReference>
<dbReference type="RefSeq" id="WP_115499114.1">
    <property type="nucleotide sequence ID" value="NZ_JACRTI010000014.1"/>
</dbReference>
<evidence type="ECO:0000313" key="5">
    <source>
        <dbReference type="Proteomes" id="UP000629596"/>
    </source>
</evidence>
<dbReference type="SUPFAM" id="SSF51206">
    <property type="entry name" value="cAMP-binding domain-like"/>
    <property type="match status" value="1"/>
</dbReference>
<accession>A0A3D8HF59</accession>
<protein>
    <submittedName>
        <fullName evidence="3">Crp/Fnr family transcriptional regulator</fullName>
    </submittedName>
</protein>
<dbReference type="EMBL" id="JACRTI010000014">
    <property type="protein sequence ID" value="MBC8601618.1"/>
    <property type="molecule type" value="Genomic_DNA"/>
</dbReference>
<dbReference type="AlphaFoldDB" id="A0A3D8HF59"/>
<dbReference type="CDD" id="cd00038">
    <property type="entry name" value="CAP_ED"/>
    <property type="match status" value="1"/>
</dbReference>
<evidence type="ECO:0000259" key="1">
    <source>
        <dbReference type="PROSITE" id="PS50042"/>
    </source>
</evidence>
<dbReference type="Proteomes" id="UP000256321">
    <property type="component" value="Unassembled WGS sequence"/>
</dbReference>
<dbReference type="PROSITE" id="PS50042">
    <property type="entry name" value="CNMP_BINDING_3"/>
    <property type="match status" value="1"/>
</dbReference>
<dbReference type="InterPro" id="IPR018490">
    <property type="entry name" value="cNMP-bd_dom_sf"/>
</dbReference>